<dbReference type="InterPro" id="IPR028979">
    <property type="entry name" value="Ser_kin/Pase_Hpr-like_N_sf"/>
</dbReference>
<dbReference type="SUPFAM" id="SSF75138">
    <property type="entry name" value="HprK N-terminal domain-like"/>
    <property type="match status" value="1"/>
</dbReference>
<dbReference type="RefSeq" id="WP_053985362.1">
    <property type="nucleotide sequence ID" value="NZ_JAQIFT010000068.1"/>
</dbReference>
<dbReference type="EMBL" id="JAQIFT010000068">
    <property type="protein sequence ID" value="MDA3733709.1"/>
    <property type="molecule type" value="Genomic_DNA"/>
</dbReference>
<dbReference type="Gene3D" id="3.40.1390.20">
    <property type="entry name" value="HprK N-terminal domain-like"/>
    <property type="match status" value="1"/>
</dbReference>
<reference evidence="2" key="1">
    <citation type="journal article" date="2023" name="Int. J. Syst. Evol. Microbiol.">
        <title>&lt;i&gt;Holtiella tumoricola&lt;/i&gt; gen. nov. sp. nov., isolated from a human clinical sample.</title>
        <authorList>
            <person name="Allen-Vercoe E."/>
            <person name="Daigneault M.C."/>
            <person name="Vancuren S.J."/>
            <person name="Cochrane K."/>
            <person name="O'Neal L.L."/>
            <person name="Sankaranarayanan K."/>
            <person name="Lawson P.A."/>
        </authorList>
    </citation>
    <scope>NUCLEOTIDE SEQUENCE</scope>
    <source>
        <strain evidence="2">CC70A</strain>
    </source>
</reference>
<comment type="caution">
    <text evidence="2">The sequence shown here is derived from an EMBL/GenBank/DDBJ whole genome shotgun (WGS) entry which is preliminary data.</text>
</comment>
<protein>
    <submittedName>
        <fullName evidence="2">DRTGG domain-containing protein</fullName>
    </submittedName>
</protein>
<evidence type="ECO:0000313" key="3">
    <source>
        <dbReference type="Proteomes" id="UP001169242"/>
    </source>
</evidence>
<evidence type="ECO:0000259" key="1">
    <source>
        <dbReference type="Pfam" id="PF07085"/>
    </source>
</evidence>
<dbReference type="Pfam" id="PF07085">
    <property type="entry name" value="DRTGG"/>
    <property type="match status" value="1"/>
</dbReference>
<dbReference type="AlphaFoldDB" id="A0AA42DQW1"/>
<name>A0AA42DQW1_9FIRM</name>
<organism evidence="2 3">
    <name type="scientific">Holtiella tumoricola</name>
    <dbReference type="NCBI Taxonomy" id="3018743"/>
    <lineage>
        <taxon>Bacteria</taxon>
        <taxon>Bacillati</taxon>
        <taxon>Bacillota</taxon>
        <taxon>Clostridia</taxon>
        <taxon>Lachnospirales</taxon>
        <taxon>Cellulosilyticaceae</taxon>
        <taxon>Holtiella</taxon>
    </lineage>
</organism>
<dbReference type="InterPro" id="IPR010766">
    <property type="entry name" value="DRTGG"/>
</dbReference>
<gene>
    <name evidence="2" type="ORF">PBV87_19750</name>
</gene>
<accession>A0AA42DQW1</accession>
<proteinExistence type="predicted"/>
<sequence>MTVKELANQYNLNVLCDEGIEQNIKGGYVGDLLSFVMAHAKEEMIWLTIQGHINTVAVASLIGLSAIILTEKSMPTEEMLEKAKENGIPVLNTPLTSFQLAYRLGQDGVLGGVG</sequence>
<keyword evidence="3" id="KW-1185">Reference proteome</keyword>
<dbReference type="Proteomes" id="UP001169242">
    <property type="component" value="Unassembled WGS sequence"/>
</dbReference>
<evidence type="ECO:0000313" key="2">
    <source>
        <dbReference type="EMBL" id="MDA3733709.1"/>
    </source>
</evidence>
<feature type="domain" description="DRTGG" evidence="1">
    <location>
        <begin position="57"/>
        <end position="104"/>
    </location>
</feature>